<feature type="compositionally biased region" description="Polar residues" evidence="5">
    <location>
        <begin position="865"/>
        <end position="890"/>
    </location>
</feature>
<evidence type="ECO:0000259" key="7">
    <source>
        <dbReference type="PROSITE" id="PS50800"/>
    </source>
</evidence>
<dbReference type="PROSITE" id="PS50800">
    <property type="entry name" value="SAP"/>
    <property type="match status" value="1"/>
</dbReference>
<dbReference type="GO" id="GO:0005634">
    <property type="term" value="C:nucleus"/>
    <property type="evidence" value="ECO:0007669"/>
    <property type="project" value="UniProtKB-SubCell"/>
</dbReference>
<dbReference type="FunFam" id="3.40.50.300:FF:000355">
    <property type="entry name" value="Heterogeneous nuclear ribonucleoprotein U-like 1, isoform CRA_a"/>
    <property type="match status" value="1"/>
</dbReference>
<evidence type="ECO:0000256" key="5">
    <source>
        <dbReference type="SAM" id="MobiDB-lite"/>
    </source>
</evidence>
<feature type="domain" description="SAP" evidence="7">
    <location>
        <begin position="4"/>
        <end position="38"/>
    </location>
</feature>
<dbReference type="CDD" id="cd12884">
    <property type="entry name" value="SPRY_hnRNP"/>
    <property type="match status" value="1"/>
</dbReference>
<dbReference type="PANTHER" id="PTHR12381:SF56">
    <property type="entry name" value="B30.2_SPRY DOMAIN-CONTAINING PROTEIN-RELATED"/>
    <property type="match status" value="1"/>
</dbReference>
<feature type="compositionally biased region" description="Acidic residues" evidence="5">
    <location>
        <begin position="97"/>
        <end position="116"/>
    </location>
</feature>
<dbReference type="PROSITE" id="PS00028">
    <property type="entry name" value="ZINC_FINGER_C2H2_1"/>
    <property type="match status" value="1"/>
</dbReference>
<dbReference type="InterPro" id="IPR013320">
    <property type="entry name" value="ConA-like_dom_sf"/>
</dbReference>
<feature type="compositionally biased region" description="Basic and acidic residues" evidence="5">
    <location>
        <begin position="194"/>
        <end position="236"/>
    </location>
</feature>
<feature type="region of interest" description="Disordered" evidence="5">
    <location>
        <begin position="659"/>
        <end position="913"/>
    </location>
</feature>
<evidence type="ECO:0000259" key="6">
    <source>
        <dbReference type="PROSITE" id="PS50188"/>
    </source>
</evidence>
<feature type="compositionally biased region" description="Gly residues" evidence="5">
    <location>
        <begin position="664"/>
        <end position="678"/>
    </location>
</feature>
<gene>
    <name evidence="8" type="ORF">O3M35_005666</name>
</gene>
<dbReference type="EMBL" id="JAPXFL010000002">
    <property type="protein sequence ID" value="KAK9511013.1"/>
    <property type="molecule type" value="Genomic_DNA"/>
</dbReference>
<dbReference type="InterPro" id="IPR013087">
    <property type="entry name" value="Znf_C2H2_type"/>
</dbReference>
<dbReference type="SMART" id="SM00449">
    <property type="entry name" value="SPRY"/>
    <property type="match status" value="1"/>
</dbReference>
<evidence type="ECO:0000256" key="4">
    <source>
        <dbReference type="ARBA" id="ARBA00023242"/>
    </source>
</evidence>
<organism evidence="8 9">
    <name type="scientific">Rhynocoris fuscipes</name>
    <dbReference type="NCBI Taxonomy" id="488301"/>
    <lineage>
        <taxon>Eukaryota</taxon>
        <taxon>Metazoa</taxon>
        <taxon>Ecdysozoa</taxon>
        <taxon>Arthropoda</taxon>
        <taxon>Hexapoda</taxon>
        <taxon>Insecta</taxon>
        <taxon>Pterygota</taxon>
        <taxon>Neoptera</taxon>
        <taxon>Paraneoptera</taxon>
        <taxon>Hemiptera</taxon>
        <taxon>Heteroptera</taxon>
        <taxon>Panheteroptera</taxon>
        <taxon>Cimicomorpha</taxon>
        <taxon>Reduviidae</taxon>
        <taxon>Harpactorinae</taxon>
        <taxon>Harpactorini</taxon>
        <taxon>Rhynocoris</taxon>
    </lineage>
</organism>
<feature type="compositionally biased region" description="Basic and acidic residues" evidence="5">
    <location>
        <begin position="743"/>
        <end position="752"/>
    </location>
</feature>
<protein>
    <submittedName>
        <fullName evidence="8">Uncharacterized protein</fullName>
    </submittedName>
</protein>
<keyword evidence="2" id="KW-0488">Methylation</keyword>
<dbReference type="Pfam" id="PF02037">
    <property type="entry name" value="SAP"/>
    <property type="match status" value="1"/>
</dbReference>
<dbReference type="Gene3D" id="2.60.120.920">
    <property type="match status" value="1"/>
</dbReference>
<dbReference type="InterPro" id="IPR003034">
    <property type="entry name" value="SAP_dom"/>
</dbReference>
<feature type="compositionally biased region" description="Basic and acidic residues" evidence="5">
    <location>
        <begin position="33"/>
        <end position="57"/>
    </location>
</feature>
<dbReference type="SUPFAM" id="SSF49899">
    <property type="entry name" value="Concanavalin A-like lectins/glucanases"/>
    <property type="match status" value="1"/>
</dbReference>
<dbReference type="InterPro" id="IPR001870">
    <property type="entry name" value="B30.2/SPRY"/>
</dbReference>
<feature type="compositionally biased region" description="Polar residues" evidence="5">
    <location>
        <begin position="243"/>
        <end position="255"/>
    </location>
</feature>
<comment type="caution">
    <text evidence="8">The sequence shown here is derived from an EMBL/GenBank/DDBJ whole genome shotgun (WGS) entry which is preliminary data.</text>
</comment>
<dbReference type="SMART" id="SM00513">
    <property type="entry name" value="SAP"/>
    <property type="match status" value="1"/>
</dbReference>
<dbReference type="Gene3D" id="1.10.720.30">
    <property type="entry name" value="SAP domain"/>
    <property type="match status" value="1"/>
</dbReference>
<dbReference type="SUPFAM" id="SSF68906">
    <property type="entry name" value="SAP domain"/>
    <property type="match status" value="1"/>
</dbReference>
<feature type="compositionally biased region" description="Basic and acidic residues" evidence="5">
    <location>
        <begin position="83"/>
        <end position="96"/>
    </location>
</feature>
<feature type="compositionally biased region" description="Basic and acidic residues" evidence="5">
    <location>
        <begin position="120"/>
        <end position="156"/>
    </location>
</feature>
<feature type="compositionally biased region" description="Gly residues" evidence="5">
    <location>
        <begin position="721"/>
        <end position="735"/>
    </location>
</feature>
<comment type="subcellular location">
    <subcellularLocation>
        <location evidence="1">Nucleus</location>
    </subcellularLocation>
</comment>
<feature type="compositionally biased region" description="Gly residues" evidence="5">
    <location>
        <begin position="754"/>
        <end position="786"/>
    </location>
</feature>
<dbReference type="SUPFAM" id="SSF52540">
    <property type="entry name" value="P-loop containing nucleoside triphosphate hydrolases"/>
    <property type="match status" value="1"/>
</dbReference>
<dbReference type="GO" id="GO:0000380">
    <property type="term" value="P:alternative mRNA splicing, via spliceosome"/>
    <property type="evidence" value="ECO:0007669"/>
    <property type="project" value="TreeGrafter"/>
</dbReference>
<evidence type="ECO:0000256" key="1">
    <source>
        <dbReference type="ARBA" id="ARBA00004123"/>
    </source>
</evidence>
<keyword evidence="3" id="KW-0597">Phosphoprotein</keyword>
<evidence type="ECO:0000313" key="9">
    <source>
        <dbReference type="Proteomes" id="UP001461498"/>
    </source>
</evidence>
<keyword evidence="4" id="KW-0539">Nucleus</keyword>
<dbReference type="Gene3D" id="3.40.50.300">
    <property type="entry name" value="P-loop containing nucleotide triphosphate hydrolases"/>
    <property type="match status" value="1"/>
</dbReference>
<feature type="compositionally biased region" description="Basic and acidic residues" evidence="5">
    <location>
        <begin position="787"/>
        <end position="796"/>
    </location>
</feature>
<dbReference type="GO" id="GO:0003723">
    <property type="term" value="F:RNA binding"/>
    <property type="evidence" value="ECO:0007669"/>
    <property type="project" value="TreeGrafter"/>
</dbReference>
<evidence type="ECO:0000256" key="3">
    <source>
        <dbReference type="ARBA" id="ARBA00022553"/>
    </source>
</evidence>
<dbReference type="Proteomes" id="UP001461498">
    <property type="component" value="Unassembled WGS sequence"/>
</dbReference>
<name>A0AAW1DLC4_9HEMI</name>
<dbReference type="Pfam" id="PF13671">
    <property type="entry name" value="AAA_33"/>
    <property type="match status" value="1"/>
</dbReference>
<accession>A0AAW1DLC4</accession>
<feature type="compositionally biased region" description="Gly residues" evidence="5">
    <location>
        <begin position="846"/>
        <end position="861"/>
    </location>
</feature>
<feature type="region of interest" description="Disordered" evidence="5">
    <location>
        <begin position="33"/>
        <end position="265"/>
    </location>
</feature>
<dbReference type="InterPro" id="IPR035778">
    <property type="entry name" value="SPRY_hnRNP_U"/>
</dbReference>
<sequence>MIIPSKLKVVELRAELSARGLDTKGNKSVLVERLQEALDKESGNEGRKSEDAPKSESPDAANESELNTSPNSEKQSDIQSQDEEMRPTESDTKESDNMDGIEETNDDKIEENETNNEESNSQKENGEDMMHDSVNESADEQPKESQDENHKNSSEDDRMEDENSESKNDESDVGNVEIKQEPNADTDDSPMENSIKEEKDKEGYEAEVKTEVDGNDGKHIKSENDIKTEREFSREDRKRKRSTSPSPYKSRQSPVRQVKEEEPELNDNDVTLSWYDSDLNLTIDKETFYTATPMTQGGFGFIWAGVRGTFAYKSGKLCYQVKLVENCNVSHLENEPNPNVLRLGWSALDTSMQLGEEPLSYGYGGTGKISVNCKFSDYGKSFGEGDVVTAYLEFTENEFVISYSVNDEHLGTAWQLPLEELQDKALAPHILTKNVKFAVNFGQTEPWGEVQEGYTFVKNFPIEDAVAGPRRPEKRSDCEIIMMCGLPACGKTYWANNYVKEHPEKHYNILGTNALIDKMKVMGLPRRANYSGRWDVLIDKCTKCLNKLMDVGSHRRRNFILDQTNVYPAAQRRKMRNFEGFTRKAVVIVPTEEEFKTRTQKQAQEEKKDVPENAVMEMKANFCLPDKSLFSEIIYAELDENEAKTLVHKYNKEASAAGFARKGPMGGGGGGGSRGSGGPNAKRFRGDFGHGHGGHQQHHGGQRHDGFRRGPPPSSPFRRGPPGGGGHGGGNGGRGNWQPPRGTPDRWRDSRNHGGSGGGGGYRQSGGGGDRSGGGWRGGNLGGGNRGVRDYDDRNSRGGNFGGDRNRPRASVGGGGGGPRDSGRQGGGGYSSRDSGRDGWNKRSQGGSGSGGGSHNSGSAGGTIAASNSQSNNQWGSYQSGQNQGQMTPTGSQSWGSQSWGTPQQQQQWGNYQQSWKGYNQAYGQGYNQQGYNQQGYSNWQQYGYPGYQNWGQNWQNWYQNQNAAAAGQTNTSQPPPSK</sequence>
<dbReference type="PANTHER" id="PTHR12381">
    <property type="entry name" value="HETEROGENEOUS NUCLEAR RIBONUCLEOPROTEIN U FAMILY MEMBER"/>
    <property type="match status" value="1"/>
</dbReference>
<feature type="domain" description="B30.2/SPRY" evidence="6">
    <location>
        <begin position="238"/>
        <end position="446"/>
    </location>
</feature>
<reference evidence="8 9" key="1">
    <citation type="submission" date="2022-12" db="EMBL/GenBank/DDBJ databases">
        <title>Chromosome-level genome assembly of true bugs.</title>
        <authorList>
            <person name="Ma L."/>
            <person name="Li H."/>
        </authorList>
    </citation>
    <scope>NUCLEOTIDE SEQUENCE [LARGE SCALE GENOMIC DNA]</scope>
    <source>
        <strain evidence="8">Lab_2022b</strain>
    </source>
</reference>
<dbReference type="InterPro" id="IPR003877">
    <property type="entry name" value="SPRY_dom"/>
</dbReference>
<dbReference type="InterPro" id="IPR036361">
    <property type="entry name" value="SAP_dom_sf"/>
</dbReference>
<dbReference type="InterPro" id="IPR043136">
    <property type="entry name" value="B30.2/SPRY_sf"/>
</dbReference>
<evidence type="ECO:0000256" key="2">
    <source>
        <dbReference type="ARBA" id="ARBA00022481"/>
    </source>
</evidence>
<dbReference type="PROSITE" id="PS50188">
    <property type="entry name" value="B302_SPRY"/>
    <property type="match status" value="1"/>
</dbReference>
<feature type="compositionally biased region" description="Basic residues" evidence="5">
    <location>
        <begin position="692"/>
        <end position="701"/>
    </location>
</feature>
<evidence type="ECO:0000313" key="8">
    <source>
        <dbReference type="EMBL" id="KAK9511013.1"/>
    </source>
</evidence>
<proteinExistence type="predicted"/>
<dbReference type="AlphaFoldDB" id="A0AAW1DLC4"/>
<keyword evidence="9" id="KW-1185">Reference proteome</keyword>
<feature type="compositionally biased region" description="Polar residues" evidence="5">
    <location>
        <begin position="64"/>
        <end position="79"/>
    </location>
</feature>
<feature type="compositionally biased region" description="Low complexity" evidence="5">
    <location>
        <begin position="891"/>
        <end position="913"/>
    </location>
</feature>
<dbReference type="InterPro" id="IPR027417">
    <property type="entry name" value="P-loop_NTPase"/>
</dbReference>
<feature type="compositionally biased region" description="Gly residues" evidence="5">
    <location>
        <begin position="812"/>
        <end position="830"/>
    </location>
</feature>